<protein>
    <submittedName>
        <fullName evidence="3">Nance-Horan syndrome protein-like</fullName>
    </submittedName>
</protein>
<feature type="compositionally biased region" description="Polar residues" evidence="1">
    <location>
        <begin position="670"/>
        <end position="683"/>
    </location>
</feature>
<feature type="compositionally biased region" description="Low complexity" evidence="1">
    <location>
        <begin position="500"/>
        <end position="515"/>
    </location>
</feature>
<organism evidence="2 3">
    <name type="scientific">Limulus polyphemus</name>
    <name type="common">Atlantic horseshoe crab</name>
    <dbReference type="NCBI Taxonomy" id="6850"/>
    <lineage>
        <taxon>Eukaryota</taxon>
        <taxon>Metazoa</taxon>
        <taxon>Ecdysozoa</taxon>
        <taxon>Arthropoda</taxon>
        <taxon>Chelicerata</taxon>
        <taxon>Merostomata</taxon>
        <taxon>Xiphosura</taxon>
        <taxon>Limulidae</taxon>
        <taxon>Limulus</taxon>
    </lineage>
</organism>
<feature type="region of interest" description="Disordered" evidence="1">
    <location>
        <begin position="268"/>
        <end position="308"/>
    </location>
</feature>
<dbReference type="PANTHER" id="PTHR23039:SF9">
    <property type="entry name" value="LOW QUALITY PROTEIN: NHS-LIKE PROTEIN 1"/>
    <property type="match status" value="1"/>
</dbReference>
<feature type="region of interest" description="Disordered" evidence="1">
    <location>
        <begin position="646"/>
        <end position="685"/>
    </location>
</feature>
<feature type="compositionally biased region" description="Polar residues" evidence="1">
    <location>
        <begin position="1469"/>
        <end position="1492"/>
    </location>
</feature>
<evidence type="ECO:0000313" key="3">
    <source>
        <dbReference type="RefSeq" id="XP_022237634.1"/>
    </source>
</evidence>
<feature type="compositionally biased region" description="Polar residues" evidence="1">
    <location>
        <begin position="646"/>
        <end position="655"/>
    </location>
</feature>
<dbReference type="Gene3D" id="1.20.5.340">
    <property type="match status" value="1"/>
</dbReference>
<feature type="compositionally biased region" description="Polar residues" evidence="1">
    <location>
        <begin position="944"/>
        <end position="970"/>
    </location>
</feature>
<name>A0ABM1S1X9_LIMPO</name>
<dbReference type="Proteomes" id="UP000694941">
    <property type="component" value="Unplaced"/>
</dbReference>
<dbReference type="RefSeq" id="XP_022237634.1">
    <property type="nucleotide sequence ID" value="XM_022381926.1"/>
</dbReference>
<gene>
    <name evidence="3" type="primary">LOC106478330</name>
</gene>
<feature type="compositionally biased region" description="Low complexity" evidence="1">
    <location>
        <begin position="1367"/>
        <end position="1377"/>
    </location>
</feature>
<feature type="compositionally biased region" description="Polar residues" evidence="1">
    <location>
        <begin position="465"/>
        <end position="499"/>
    </location>
</feature>
<feature type="compositionally biased region" description="Basic and acidic residues" evidence="1">
    <location>
        <begin position="368"/>
        <end position="389"/>
    </location>
</feature>
<feature type="region of interest" description="Disordered" evidence="1">
    <location>
        <begin position="325"/>
        <end position="355"/>
    </location>
</feature>
<feature type="compositionally biased region" description="Low complexity" evidence="1">
    <location>
        <begin position="435"/>
        <end position="447"/>
    </location>
</feature>
<feature type="region of interest" description="Disordered" evidence="1">
    <location>
        <begin position="368"/>
        <end position="523"/>
    </location>
</feature>
<proteinExistence type="predicted"/>
<feature type="region of interest" description="Disordered" evidence="1">
    <location>
        <begin position="914"/>
        <end position="977"/>
    </location>
</feature>
<feature type="compositionally biased region" description="Low complexity" evidence="1">
    <location>
        <begin position="919"/>
        <end position="934"/>
    </location>
</feature>
<dbReference type="PANTHER" id="PTHR23039">
    <property type="entry name" value="NANCE-HORAN SYNDROME PROTEIN"/>
    <property type="match status" value="1"/>
</dbReference>
<dbReference type="InterPro" id="IPR024845">
    <property type="entry name" value="NHS-like"/>
</dbReference>
<feature type="region of interest" description="Disordered" evidence="1">
    <location>
        <begin position="1450"/>
        <end position="1518"/>
    </location>
</feature>
<dbReference type="GeneID" id="106478330"/>
<accession>A0ABM1S1X9</accession>
<feature type="compositionally biased region" description="Polar residues" evidence="1">
    <location>
        <begin position="1141"/>
        <end position="1162"/>
    </location>
</feature>
<feature type="region of interest" description="Disordered" evidence="1">
    <location>
        <begin position="1358"/>
        <end position="1384"/>
    </location>
</feature>
<reference evidence="3" key="1">
    <citation type="submission" date="2025-08" db="UniProtKB">
        <authorList>
            <consortium name="RefSeq"/>
        </authorList>
    </citation>
    <scope>IDENTIFICATION</scope>
    <source>
        <tissue evidence="3">Muscle</tissue>
    </source>
</reference>
<evidence type="ECO:0000256" key="1">
    <source>
        <dbReference type="SAM" id="MobiDB-lite"/>
    </source>
</evidence>
<feature type="region of interest" description="Disordered" evidence="1">
    <location>
        <begin position="1141"/>
        <end position="1167"/>
    </location>
</feature>
<feature type="compositionally biased region" description="Basic and acidic residues" evidence="1">
    <location>
        <begin position="328"/>
        <end position="349"/>
    </location>
</feature>
<evidence type="ECO:0000313" key="2">
    <source>
        <dbReference type="Proteomes" id="UP000694941"/>
    </source>
</evidence>
<feature type="compositionally biased region" description="Polar residues" evidence="1">
    <location>
        <begin position="288"/>
        <end position="306"/>
    </location>
</feature>
<feature type="compositionally biased region" description="Basic and acidic residues" evidence="1">
    <location>
        <begin position="420"/>
        <end position="434"/>
    </location>
</feature>
<sequence>MPFVKWALEPVHVSRTPLPHDKDINDELEAVVDLTLVGLLRQLASLVDVAQRVFVDVGSEFKLVYKRTEILKNKIDQCVQIVETLNAKAVAIPVADVCSVSQLKDQFTTTYQTDCELFTTDTRPIWVQNLYNVAAATPVPILRSTDHYRGDGRRGSKIFLCMPVLGDDHKKYDLEIETRRPASMFVTREWQDEEDFSVSSTDVKPRNHASTSLEMNRLPSPEERAHALSIDYPSSVVPIDVTEVGFTRMATFRRSLIHADFVIKRKKKRRNKRRNTISEGSSKELQEVLQQSSEKQQENYIDSSCQTEDEGTFCKSSKISVLKKSFKKERSSPKEENNNVPAKEEPAPRKKDRWSGLYESMELKLTKDWRLGKKSKKSGEVDSSDKDSETFPNKKGLGKGKGKGFLPISTLSAAMTVAVRLRETSRPGEKRPEEGQSSSGNWSGSSSTRASVDLEQQRTLVHVGRTNTPSESSVGKDSVLSETPQDTDGRSQDGNLTGYTSDTSAAATAATVPSSWRPANSRRLGVQNTEAWLKASTLRPENYFSDSNGTPPWIQSPKLKHCHIPGRENVDDGECSVYSVDTDGYFTSMHTDSGLKSQYEYGYSGEDAESRANDSFIYLKRRHSQSSVSTVGDGSLNSLLSKTATELSSNSSTLTKQKKCPPPPPPRLFSTLSSQVNNSQPADSQDRITKIVPDKKYTTINSDVSASESDQDAGERLWKKTAINSSSYPSMCAVSPDISEDEQNKARMNFKEMGKSKKGSEKSVKNMYASNETQTPEEIDSSIINMYGDQTPIKSNFMKVVGNHDNHSVRLLSPSFCERSLKFSSFSSVELSPRHTPQSSNSYNIIPNTAESFASKIFSNKSSPEVPDKYAHQIRVTPIPRNSEETHTESNFPATSFCCSPPASTPAYSSNSKLLARTSSPKGSSSCSSQFSVSPDHIGKESNKNVTHGPTSLLTNSTKRGSGNSNTSTPALPPSANRPVAHVTLDPDGKVIFSSNSLGRLRDGHPMKYVEPQSPTLSNRRGYSTLPVRQTSLPVTPQNGAVKILQEYNTLIPASSPLESANSSRCSTPCSVVSLPDFGAHWHSIQKNTFLPVSKPSTSDSSYSTLYKITRPHSTTPILQNRQAFIRTNSGTTYQDRRTGFQNSQSVPIPTELQNGKNSNLMDENKPDHSIVRPIKVCYGSRSDEKRNHQFDSRLNIQHSKHVQNSDFQTLYAGPTQTRDDYLLSEKSKFIQCENQFFSPISSHLTTAISMQNPIEIFRNCQKDRTSIPFTQSSDVIRLPKSPAYCMSKSLLYEAEDLVQQSSLHNFAPSNEVLHVEPSPEKSSLKCSTIGLSPVSESKKTMSSAELYAVIHSSKKKHNIKSDVDTSSPYSSGSSSPCGRPLTPTRSVLAETGFLGRRCGHLAGDRRSWAGIENASPFCAGDRRSLATDRLGPRRPTSMHDFKMLLLQTRSSTQTGGERKSAAELLKVSTPQRSPNSVSPKSAPTSPNSISPIQEAHSYQRPSINGHSTVPLKRGSRARSSLQPRYDLLYPPIIEDCSEENECLMDYQTKSMTASTHVQALNGVTPPQDMQNGSWKDCKIEARRPAASTWV</sequence>
<keyword evidence="2" id="KW-1185">Reference proteome</keyword>
<dbReference type="Pfam" id="PF15273">
    <property type="entry name" value="NHS"/>
    <property type="match status" value="2"/>
</dbReference>